<dbReference type="PROSITE" id="PS51000">
    <property type="entry name" value="HTH_DEOR_2"/>
    <property type="match status" value="1"/>
</dbReference>
<dbReference type="Proteomes" id="UP000261257">
    <property type="component" value="Unassembled WGS sequence"/>
</dbReference>
<keyword evidence="1" id="KW-0805">Transcription regulation</keyword>
<dbReference type="Gene3D" id="3.40.50.1360">
    <property type="match status" value="1"/>
</dbReference>
<evidence type="ECO:0000259" key="3">
    <source>
        <dbReference type="PROSITE" id="PS51000"/>
    </source>
</evidence>
<dbReference type="EMBL" id="CYZE01000004">
    <property type="protein sequence ID" value="CUO11986.1"/>
    <property type="molecule type" value="Genomic_DNA"/>
</dbReference>
<gene>
    <name evidence="4" type="primary">deoR</name>
    <name evidence="5" type="ORF">DXC39_04930</name>
    <name evidence="4" type="ORF">ERS852407_01891</name>
</gene>
<organism evidence="4 6">
    <name type="scientific">Hungatella hathewayi</name>
    <dbReference type="NCBI Taxonomy" id="154046"/>
    <lineage>
        <taxon>Bacteria</taxon>
        <taxon>Bacillati</taxon>
        <taxon>Bacillota</taxon>
        <taxon>Clostridia</taxon>
        <taxon>Lachnospirales</taxon>
        <taxon>Lachnospiraceae</taxon>
        <taxon>Hungatella</taxon>
    </lineage>
</organism>
<dbReference type="AlphaFoldDB" id="A0A174CK92"/>
<protein>
    <submittedName>
        <fullName evidence="5">DeoR/GlpR transcriptional regulator</fullName>
    </submittedName>
    <submittedName>
        <fullName evidence="4">Deoxyribose operon repressor</fullName>
    </submittedName>
</protein>
<dbReference type="InterPro" id="IPR037171">
    <property type="entry name" value="NagB/RpiA_transferase-like"/>
</dbReference>
<name>A0A174CK92_9FIRM</name>
<proteinExistence type="predicted"/>
<accession>A0A174CK92</accession>
<dbReference type="Pfam" id="PF08220">
    <property type="entry name" value="HTH_DeoR"/>
    <property type="match status" value="1"/>
</dbReference>
<evidence type="ECO:0000313" key="7">
    <source>
        <dbReference type="Proteomes" id="UP000261257"/>
    </source>
</evidence>
<dbReference type="SUPFAM" id="SSF100950">
    <property type="entry name" value="NagB/RpiA/CoA transferase-like"/>
    <property type="match status" value="1"/>
</dbReference>
<evidence type="ECO:0000313" key="5">
    <source>
        <dbReference type="EMBL" id="RGM07821.1"/>
    </source>
</evidence>
<sequence>MNKKETRLNNFIHFLKIRNSITVKEMANHLNVSEMTVRRDIKELTADHTINFENGKIMFNPQSSLSEASPSYSLESEKEKRNLQKELIGKFAATLVEPNDTVIIDSGSTTEHLAHYIPGGIPITALCYSMNILNELITKEDISLIFPGGFYHPNAQMFESQQGIELINQIRANKVFLSAAGIHRELGITCMHNYEISTMQAVIKSSVTKILLADSSKFDQIRPAYFASLECIDIIVTDHYLAEEWQEYIRGVGIELYLV</sequence>
<dbReference type="InterPro" id="IPR036390">
    <property type="entry name" value="WH_DNA-bd_sf"/>
</dbReference>
<evidence type="ECO:0000256" key="2">
    <source>
        <dbReference type="ARBA" id="ARBA00023163"/>
    </source>
</evidence>
<dbReference type="Proteomes" id="UP000095651">
    <property type="component" value="Unassembled WGS sequence"/>
</dbReference>
<dbReference type="InterPro" id="IPR050313">
    <property type="entry name" value="Carb_Metab_HTH_regulators"/>
</dbReference>
<feature type="domain" description="HTH deoR-type" evidence="3">
    <location>
        <begin position="4"/>
        <end position="59"/>
    </location>
</feature>
<dbReference type="PANTHER" id="PTHR30363">
    <property type="entry name" value="HTH-TYPE TRANSCRIPTIONAL REGULATOR SRLR-RELATED"/>
    <property type="match status" value="1"/>
</dbReference>
<dbReference type="InterPro" id="IPR001034">
    <property type="entry name" value="DeoR_HTH"/>
</dbReference>
<keyword evidence="2" id="KW-0804">Transcription</keyword>
<dbReference type="Pfam" id="PF00455">
    <property type="entry name" value="DeoRC"/>
    <property type="match status" value="1"/>
</dbReference>
<dbReference type="SMART" id="SM01134">
    <property type="entry name" value="DeoRC"/>
    <property type="match status" value="1"/>
</dbReference>
<reference evidence="5 7" key="2">
    <citation type="submission" date="2018-08" db="EMBL/GenBank/DDBJ databases">
        <title>A genome reference for cultivated species of the human gut microbiota.</title>
        <authorList>
            <person name="Zou Y."/>
            <person name="Xue W."/>
            <person name="Luo G."/>
        </authorList>
    </citation>
    <scope>NUCLEOTIDE SEQUENCE [LARGE SCALE GENOMIC DNA]</scope>
    <source>
        <strain evidence="5 7">TF05-11AC</strain>
    </source>
</reference>
<dbReference type="SUPFAM" id="SSF46785">
    <property type="entry name" value="Winged helix' DNA-binding domain"/>
    <property type="match status" value="1"/>
</dbReference>
<evidence type="ECO:0000313" key="6">
    <source>
        <dbReference type="Proteomes" id="UP000095651"/>
    </source>
</evidence>
<evidence type="ECO:0000256" key="1">
    <source>
        <dbReference type="ARBA" id="ARBA00023015"/>
    </source>
</evidence>
<dbReference type="EMBL" id="QSSQ01000002">
    <property type="protein sequence ID" value="RGM07821.1"/>
    <property type="molecule type" value="Genomic_DNA"/>
</dbReference>
<dbReference type="Gene3D" id="1.10.10.10">
    <property type="entry name" value="Winged helix-like DNA-binding domain superfamily/Winged helix DNA-binding domain"/>
    <property type="match status" value="1"/>
</dbReference>
<dbReference type="SMART" id="SM00420">
    <property type="entry name" value="HTH_DEOR"/>
    <property type="match status" value="1"/>
</dbReference>
<reference evidence="4 6" key="1">
    <citation type="submission" date="2015-09" db="EMBL/GenBank/DDBJ databases">
        <authorList>
            <consortium name="Pathogen Informatics"/>
        </authorList>
    </citation>
    <scope>NUCLEOTIDE SEQUENCE [LARGE SCALE GENOMIC DNA]</scope>
    <source>
        <strain evidence="4 6">2789STDY5608850</strain>
    </source>
</reference>
<dbReference type="InterPro" id="IPR036388">
    <property type="entry name" value="WH-like_DNA-bd_sf"/>
</dbReference>
<dbReference type="RefSeq" id="WP_055654484.1">
    <property type="nucleotide sequence ID" value="NZ_CABIXC010000004.1"/>
</dbReference>
<dbReference type="PANTHER" id="PTHR30363:SF8">
    <property type="entry name" value="DEOXYRIBOSE OPERON REPRESSOR"/>
    <property type="match status" value="1"/>
</dbReference>
<evidence type="ECO:0000313" key="4">
    <source>
        <dbReference type="EMBL" id="CUO11986.1"/>
    </source>
</evidence>
<dbReference type="GO" id="GO:0003700">
    <property type="term" value="F:DNA-binding transcription factor activity"/>
    <property type="evidence" value="ECO:0007669"/>
    <property type="project" value="InterPro"/>
</dbReference>
<dbReference type="InterPro" id="IPR014036">
    <property type="entry name" value="DeoR-like_C"/>
</dbReference>